<dbReference type="PANTHER" id="PTHR36395:SF1">
    <property type="entry name" value="RING-H2 ZINC FINGER PROTEIN"/>
    <property type="match status" value="1"/>
</dbReference>
<gene>
    <name evidence="1" type="ORF">SADUNF_Sadunf15G0002000</name>
</gene>
<evidence type="ECO:0000313" key="1">
    <source>
        <dbReference type="EMBL" id="KAF9667241.1"/>
    </source>
</evidence>
<organism evidence="1 2">
    <name type="scientific">Salix dunnii</name>
    <dbReference type="NCBI Taxonomy" id="1413687"/>
    <lineage>
        <taxon>Eukaryota</taxon>
        <taxon>Viridiplantae</taxon>
        <taxon>Streptophyta</taxon>
        <taxon>Embryophyta</taxon>
        <taxon>Tracheophyta</taxon>
        <taxon>Spermatophyta</taxon>
        <taxon>Magnoliopsida</taxon>
        <taxon>eudicotyledons</taxon>
        <taxon>Gunneridae</taxon>
        <taxon>Pentapetalae</taxon>
        <taxon>rosids</taxon>
        <taxon>fabids</taxon>
        <taxon>Malpighiales</taxon>
        <taxon>Salicaceae</taxon>
        <taxon>Saliceae</taxon>
        <taxon>Salix</taxon>
    </lineage>
</organism>
<name>A0A835JD87_9ROSI</name>
<keyword evidence="2" id="KW-1185">Reference proteome</keyword>
<proteinExistence type="predicted"/>
<comment type="caution">
    <text evidence="1">The sequence shown here is derived from an EMBL/GenBank/DDBJ whole genome shotgun (WGS) entry which is preliminary data.</text>
</comment>
<protein>
    <submittedName>
        <fullName evidence="1">Uncharacterized protein</fullName>
    </submittedName>
</protein>
<dbReference type="AlphaFoldDB" id="A0A835JD87"/>
<accession>A0A835JD87</accession>
<evidence type="ECO:0000313" key="2">
    <source>
        <dbReference type="Proteomes" id="UP000657918"/>
    </source>
</evidence>
<reference evidence="1 2" key="1">
    <citation type="submission" date="2020-10" db="EMBL/GenBank/DDBJ databases">
        <title>Plant Genome Project.</title>
        <authorList>
            <person name="Zhang R.-G."/>
        </authorList>
    </citation>
    <scope>NUCLEOTIDE SEQUENCE [LARGE SCALE GENOMIC DNA]</scope>
    <source>
        <strain evidence="1">FAFU-HL-1</strain>
        <tissue evidence="1">Leaf</tissue>
    </source>
</reference>
<dbReference type="PANTHER" id="PTHR36395">
    <property type="entry name" value="RING-H2 ZINC FINGER PROTEIN"/>
    <property type="match status" value="1"/>
</dbReference>
<sequence length="356" mass="40463">MSVSRKTKNSHYFSTPQSLSDWLKPRLPSDSFASWGIKPGTKNIHNLWLEISQGETFLADSTPPIRTVNVVTVKIINKNQTLIESHQELSDGSVRNRCRPLSEKMKPNESFKDAIFRAINEELGSILKDVNEVSINIVNGSYKEKVEERNSMSYPGLPARYVLCSADVEVNGLPDGEFCTEETEEYPDSEEKRIAEKAVSVKKHFWKWDLIVSFGFGPIGVWKYVDGLEEFSKNKEYDVWCRPRVIWTSCCGKVTKMATTYSRKACRESVERGEKRRGNYSMCLINTVCSAPLGTANSISGISILFSTFISIKTQFPNMSMAEIQRKESEFLQRFQKSNGHRDPGIVARIMLSCEY</sequence>
<dbReference type="OrthoDB" id="433924at2759"/>
<dbReference type="EMBL" id="JADGMS010000015">
    <property type="protein sequence ID" value="KAF9667241.1"/>
    <property type="molecule type" value="Genomic_DNA"/>
</dbReference>
<dbReference type="Proteomes" id="UP000657918">
    <property type="component" value="Unassembled WGS sequence"/>
</dbReference>